<dbReference type="PANTHER" id="PTHR33221">
    <property type="entry name" value="WINGED HELIX-TURN-HELIX TRANSCRIPTIONAL REGULATOR, RRF2 FAMILY"/>
    <property type="match status" value="1"/>
</dbReference>
<keyword evidence="3" id="KW-0479">Metal-binding</keyword>
<keyword evidence="6" id="KW-0805">Transcription regulation</keyword>
<evidence type="ECO:0000256" key="7">
    <source>
        <dbReference type="ARBA" id="ARBA00023125"/>
    </source>
</evidence>
<keyword evidence="8" id="KW-0804">Transcription</keyword>
<dbReference type="InterPro" id="IPR000944">
    <property type="entry name" value="Tscrpt_reg_Rrf2"/>
</dbReference>
<keyword evidence="7" id="KW-0238">DNA-binding</keyword>
<comment type="cofactor">
    <cofactor evidence="9">
        <name>[2Fe-2S] cluster</name>
        <dbReference type="ChEBI" id="CHEBI:190135"/>
    </cofactor>
</comment>
<evidence type="ECO:0000256" key="4">
    <source>
        <dbReference type="ARBA" id="ARBA00023004"/>
    </source>
</evidence>
<protein>
    <recommendedName>
        <fullName evidence="10">HTH-type transcriptional repressor NsrR</fullName>
    </recommendedName>
</protein>
<sequence>MQITSFTDYAIRTLIYLAALKEGELTNITQVSEVFDISRNHMVKIVNKLGQKGFIETIRGKNGGIRLKTPASKINIGSVIRELEPLQVINCSPEFCHITPACRLKSYLHNAKEAFLAELDKCHLDELLDDNSELLILLSKP</sequence>
<evidence type="ECO:0000256" key="10">
    <source>
        <dbReference type="ARBA" id="ARBA00074698"/>
    </source>
</evidence>
<dbReference type="InterPro" id="IPR036390">
    <property type="entry name" value="WH_DNA-bd_sf"/>
</dbReference>
<dbReference type="FunFam" id="1.10.10.10:FF:000105">
    <property type="entry name" value="HTH-type transcriptional repressor NsrR"/>
    <property type="match status" value="1"/>
</dbReference>
<dbReference type="SUPFAM" id="SSF46785">
    <property type="entry name" value="Winged helix' DNA-binding domain"/>
    <property type="match status" value="1"/>
</dbReference>
<dbReference type="NCBIfam" id="TIGR00738">
    <property type="entry name" value="rrf2_super"/>
    <property type="match status" value="1"/>
</dbReference>
<dbReference type="GO" id="GO:0003700">
    <property type="term" value="F:DNA-binding transcription factor activity"/>
    <property type="evidence" value="ECO:0007669"/>
    <property type="project" value="TreeGrafter"/>
</dbReference>
<dbReference type="InterPro" id="IPR036388">
    <property type="entry name" value="WH-like_DNA-bd_sf"/>
</dbReference>
<organism evidence="11 12">
    <name type="scientific">Vibrio ishigakensis</name>
    <dbReference type="NCBI Taxonomy" id="1481914"/>
    <lineage>
        <taxon>Bacteria</taxon>
        <taxon>Pseudomonadati</taxon>
        <taxon>Pseudomonadota</taxon>
        <taxon>Gammaproteobacteria</taxon>
        <taxon>Vibrionales</taxon>
        <taxon>Vibrionaceae</taxon>
        <taxon>Vibrio</taxon>
    </lineage>
</organism>
<dbReference type="PROSITE" id="PS51197">
    <property type="entry name" value="HTH_RRF2_2"/>
    <property type="match status" value="1"/>
</dbReference>
<reference evidence="11 12" key="1">
    <citation type="submission" date="2015-01" db="EMBL/GenBank/DDBJ databases">
        <title>Vibrio sp. C5 JCM 19232 whole genome shotgun sequence.</title>
        <authorList>
            <person name="Sawabe T."/>
            <person name="Meirelles P."/>
            <person name="Feng G."/>
            <person name="Sayaka M."/>
            <person name="Hattori M."/>
            <person name="Ohkuma M."/>
        </authorList>
    </citation>
    <scope>NUCLEOTIDE SEQUENCE [LARGE SCALE GENOMIC DNA]</scope>
    <source>
        <strain evidence="11 12">JCM19232</strain>
    </source>
</reference>
<dbReference type="RefSeq" id="WP_261834152.1">
    <property type="nucleotide sequence ID" value="NZ_AP024881.1"/>
</dbReference>
<dbReference type="AlphaFoldDB" id="A0A0B8PTI1"/>
<reference evidence="11 12" key="2">
    <citation type="submission" date="2015-01" db="EMBL/GenBank/DDBJ databases">
        <authorList>
            <consortium name="NBRP consortium"/>
            <person name="Sawabe T."/>
            <person name="Meirelles P."/>
            <person name="Feng G."/>
            <person name="Sayaka M."/>
            <person name="Hattori M."/>
            <person name="Ohkuma M."/>
        </authorList>
    </citation>
    <scope>NUCLEOTIDE SEQUENCE [LARGE SCALE GENOMIC DNA]</scope>
    <source>
        <strain evidence="11 12">JCM19232</strain>
    </source>
</reference>
<evidence type="ECO:0000256" key="2">
    <source>
        <dbReference type="ARBA" id="ARBA00022714"/>
    </source>
</evidence>
<evidence type="ECO:0000313" key="12">
    <source>
        <dbReference type="Proteomes" id="UP000031670"/>
    </source>
</evidence>
<comment type="caution">
    <text evidence="11">The sequence shown here is derived from an EMBL/GenBank/DDBJ whole genome shotgun (WGS) entry which is preliminary data.</text>
</comment>
<evidence type="ECO:0000256" key="8">
    <source>
        <dbReference type="ARBA" id="ARBA00023163"/>
    </source>
</evidence>
<dbReference type="GO" id="GO:0005829">
    <property type="term" value="C:cytosol"/>
    <property type="evidence" value="ECO:0007669"/>
    <property type="project" value="TreeGrafter"/>
</dbReference>
<dbReference type="Proteomes" id="UP000031670">
    <property type="component" value="Unassembled WGS sequence"/>
</dbReference>
<proteinExistence type="predicted"/>
<accession>A0A0B8PTI1</accession>
<keyword evidence="2" id="KW-0001">2Fe-2S</keyword>
<dbReference type="Gene3D" id="1.10.10.10">
    <property type="entry name" value="Winged helix-like DNA-binding domain superfamily/Winged helix DNA-binding domain"/>
    <property type="match status" value="1"/>
</dbReference>
<dbReference type="GO" id="GO:0003677">
    <property type="term" value="F:DNA binding"/>
    <property type="evidence" value="ECO:0007669"/>
    <property type="project" value="UniProtKB-KW"/>
</dbReference>
<dbReference type="GO" id="GO:0051537">
    <property type="term" value="F:2 iron, 2 sulfur cluster binding"/>
    <property type="evidence" value="ECO:0007669"/>
    <property type="project" value="UniProtKB-KW"/>
</dbReference>
<evidence type="ECO:0000256" key="1">
    <source>
        <dbReference type="ARBA" id="ARBA00022491"/>
    </source>
</evidence>
<evidence type="ECO:0000256" key="9">
    <source>
        <dbReference type="ARBA" id="ARBA00034078"/>
    </source>
</evidence>
<evidence type="ECO:0000256" key="6">
    <source>
        <dbReference type="ARBA" id="ARBA00023015"/>
    </source>
</evidence>
<dbReference type="Pfam" id="PF02082">
    <property type="entry name" value="Rrf2"/>
    <property type="match status" value="1"/>
</dbReference>
<evidence type="ECO:0000256" key="3">
    <source>
        <dbReference type="ARBA" id="ARBA00022723"/>
    </source>
</evidence>
<gene>
    <name evidence="11" type="ORF">JCM19232_4845</name>
</gene>
<evidence type="ECO:0000256" key="5">
    <source>
        <dbReference type="ARBA" id="ARBA00023014"/>
    </source>
</evidence>
<dbReference type="GO" id="GO:0046872">
    <property type="term" value="F:metal ion binding"/>
    <property type="evidence" value="ECO:0007669"/>
    <property type="project" value="UniProtKB-KW"/>
</dbReference>
<name>A0A0B8PTI1_9VIBR</name>
<dbReference type="EMBL" id="BBSA01000026">
    <property type="protein sequence ID" value="GAM65899.1"/>
    <property type="molecule type" value="Genomic_DNA"/>
</dbReference>
<keyword evidence="1" id="KW-0678">Repressor</keyword>
<evidence type="ECO:0000313" key="11">
    <source>
        <dbReference type="EMBL" id="GAM65899.1"/>
    </source>
</evidence>
<keyword evidence="4" id="KW-0408">Iron</keyword>
<dbReference type="NCBIfam" id="NF008240">
    <property type="entry name" value="PRK11014.1"/>
    <property type="match status" value="1"/>
</dbReference>
<dbReference type="PANTHER" id="PTHR33221:SF4">
    <property type="entry name" value="HTH-TYPE TRANSCRIPTIONAL REPRESSOR NSRR"/>
    <property type="match status" value="1"/>
</dbReference>
<keyword evidence="5" id="KW-0411">Iron-sulfur</keyword>